<sequence length="287" mass="31016">MQCYRSKSRPVAAAILQLLLLRQCLSLPRNMSVPALIVFGDSIVDPGGKPTGRFSNGRVPSDIIAEKLGIKEYVPAYLDASLQLHDLLTGVSFASGASGYDPLTPQIASVLSLSDQLELFKDYVTKIRSSVGIARAATIISDSLYLVCTGSDDIANTYFTTPFRRFHYGIPSYTDLMINSASTFFQELYGMGARRIGVIGLPPIGCVPSQKTLEGGIKRACSKHENEAAMLFNSKLSSLLNSLNSRLQGSTFVLLDIYSTLLSIISNPTQYGFEVSDKGCCGTGNIE</sequence>
<gene>
    <name evidence="1" type="ORF">MLD38_028073</name>
</gene>
<dbReference type="EMBL" id="CM042887">
    <property type="protein sequence ID" value="KAI4329720.1"/>
    <property type="molecule type" value="Genomic_DNA"/>
</dbReference>
<protein>
    <submittedName>
        <fullName evidence="1">Uncharacterized protein</fullName>
    </submittedName>
</protein>
<name>A0ACB9N5Z0_9MYRT</name>
<reference evidence="2" key="1">
    <citation type="journal article" date="2023" name="Front. Plant Sci.">
        <title>Chromosomal-level genome assembly of Melastoma candidum provides insights into trichome evolution.</title>
        <authorList>
            <person name="Zhong Y."/>
            <person name="Wu W."/>
            <person name="Sun C."/>
            <person name="Zou P."/>
            <person name="Liu Y."/>
            <person name="Dai S."/>
            <person name="Zhou R."/>
        </authorList>
    </citation>
    <scope>NUCLEOTIDE SEQUENCE [LARGE SCALE GENOMIC DNA]</scope>
</reference>
<comment type="caution">
    <text evidence="1">The sequence shown here is derived from an EMBL/GenBank/DDBJ whole genome shotgun (WGS) entry which is preliminary data.</text>
</comment>
<proteinExistence type="predicted"/>
<organism evidence="1 2">
    <name type="scientific">Melastoma candidum</name>
    <dbReference type="NCBI Taxonomy" id="119954"/>
    <lineage>
        <taxon>Eukaryota</taxon>
        <taxon>Viridiplantae</taxon>
        <taxon>Streptophyta</taxon>
        <taxon>Embryophyta</taxon>
        <taxon>Tracheophyta</taxon>
        <taxon>Spermatophyta</taxon>
        <taxon>Magnoliopsida</taxon>
        <taxon>eudicotyledons</taxon>
        <taxon>Gunneridae</taxon>
        <taxon>Pentapetalae</taxon>
        <taxon>rosids</taxon>
        <taxon>malvids</taxon>
        <taxon>Myrtales</taxon>
        <taxon>Melastomataceae</taxon>
        <taxon>Melastomatoideae</taxon>
        <taxon>Melastomateae</taxon>
        <taxon>Melastoma</taxon>
    </lineage>
</organism>
<accession>A0ACB9N5Z0</accession>
<keyword evidence="2" id="KW-1185">Reference proteome</keyword>
<dbReference type="Proteomes" id="UP001057402">
    <property type="component" value="Chromosome 8"/>
</dbReference>
<evidence type="ECO:0000313" key="1">
    <source>
        <dbReference type="EMBL" id="KAI4329720.1"/>
    </source>
</evidence>
<evidence type="ECO:0000313" key="2">
    <source>
        <dbReference type="Proteomes" id="UP001057402"/>
    </source>
</evidence>
<feature type="non-terminal residue" evidence="1">
    <location>
        <position position="287"/>
    </location>
</feature>